<evidence type="ECO:0000259" key="13">
    <source>
        <dbReference type="Pfam" id="PF17039"/>
    </source>
</evidence>
<keyword evidence="10" id="KW-0325">Glycoprotein</keyword>
<dbReference type="InterPro" id="IPR055270">
    <property type="entry name" value="Glyco_tran_10_C"/>
</dbReference>
<sequence>MKDTYDFIHWDDKLCPVSNCRISYNKSDLPQANAVIFHGRDMLTMAQMKQILPSRTPTQRWVYFMHENPHYTYYDPAIYNGLFNWTMTYRRDSDFFVPYNYYSRLKPEDMSKSERNYAEGKHKPVSWMVSHCGELRETVVRELLKYIQVDVYGPCGRKFNQSHHCDKASGNCWRIKNQYKFYLAFENKNCVDYVTEKYWYTLLESTAVPIVLGGSNYDSKVAIPGSFINILDFSSVQALAEYLDYLDRNDTAYNEYFRWRRHFKVKVSEPWTCQMC</sequence>
<proteinExistence type="inferred from homology"/>
<feature type="domain" description="Fucosyltransferase N-terminal" evidence="13">
    <location>
        <begin position="14"/>
        <end position="100"/>
    </location>
</feature>
<dbReference type="GO" id="GO:0032580">
    <property type="term" value="C:Golgi cisterna membrane"/>
    <property type="evidence" value="ECO:0007669"/>
    <property type="project" value="UniProtKB-SubCell"/>
</dbReference>
<evidence type="ECO:0000256" key="4">
    <source>
        <dbReference type="ARBA" id="ARBA00022676"/>
    </source>
</evidence>
<dbReference type="Pfam" id="PF00852">
    <property type="entry name" value="Glyco_transf_10"/>
    <property type="match status" value="1"/>
</dbReference>
<dbReference type="InterPro" id="IPR031481">
    <property type="entry name" value="Glyco_tran_10_N"/>
</dbReference>
<dbReference type="InParanoid" id="A7RP41"/>
<dbReference type="OMA" id="WIFGAHE"/>
<evidence type="ECO:0000259" key="12">
    <source>
        <dbReference type="Pfam" id="PF00852"/>
    </source>
</evidence>
<dbReference type="PANTHER" id="PTHR11929:SF145">
    <property type="entry name" value="ALPHA-(1,3)-FUCOSYLTRANSFERASE FUT-1"/>
    <property type="match status" value="1"/>
</dbReference>
<reference evidence="14 15" key="1">
    <citation type="journal article" date="2007" name="Science">
        <title>Sea anemone genome reveals ancestral eumetazoan gene repertoire and genomic organization.</title>
        <authorList>
            <person name="Putnam N.H."/>
            <person name="Srivastava M."/>
            <person name="Hellsten U."/>
            <person name="Dirks B."/>
            <person name="Chapman J."/>
            <person name="Salamov A."/>
            <person name="Terry A."/>
            <person name="Shapiro H."/>
            <person name="Lindquist E."/>
            <person name="Kapitonov V.V."/>
            <person name="Jurka J."/>
            <person name="Genikhovich G."/>
            <person name="Grigoriev I.V."/>
            <person name="Lucas S.M."/>
            <person name="Steele R.E."/>
            <person name="Finnerty J.R."/>
            <person name="Technau U."/>
            <person name="Martindale M.Q."/>
            <person name="Rokhsar D.S."/>
        </authorList>
    </citation>
    <scope>NUCLEOTIDE SEQUENCE [LARGE SCALE GENOMIC DNA]</scope>
    <source>
        <strain evidence="15">CH2 X CH6</strain>
    </source>
</reference>
<dbReference type="EC" id="2.4.1.-" evidence="11"/>
<accession>A7RP41</accession>
<evidence type="ECO:0000256" key="2">
    <source>
        <dbReference type="ARBA" id="ARBA00004922"/>
    </source>
</evidence>
<keyword evidence="5 11" id="KW-0808">Transferase</keyword>
<organism evidence="14 15">
    <name type="scientific">Nematostella vectensis</name>
    <name type="common">Starlet sea anemone</name>
    <dbReference type="NCBI Taxonomy" id="45351"/>
    <lineage>
        <taxon>Eukaryota</taxon>
        <taxon>Metazoa</taxon>
        <taxon>Cnidaria</taxon>
        <taxon>Anthozoa</taxon>
        <taxon>Hexacorallia</taxon>
        <taxon>Actiniaria</taxon>
        <taxon>Edwardsiidae</taxon>
        <taxon>Nematostella</taxon>
    </lineage>
</organism>
<keyword evidence="8" id="KW-1133">Transmembrane helix</keyword>
<evidence type="ECO:0000256" key="8">
    <source>
        <dbReference type="ARBA" id="ARBA00022989"/>
    </source>
</evidence>
<dbReference type="KEGG" id="nve:5518931"/>
<evidence type="ECO:0000256" key="3">
    <source>
        <dbReference type="ARBA" id="ARBA00008919"/>
    </source>
</evidence>
<dbReference type="Proteomes" id="UP000001593">
    <property type="component" value="Unassembled WGS sequence"/>
</dbReference>
<gene>
    <name evidence="14" type="ORF">NEMVEDRAFT_v1g88466</name>
</gene>
<evidence type="ECO:0000256" key="10">
    <source>
        <dbReference type="ARBA" id="ARBA00023180"/>
    </source>
</evidence>
<dbReference type="Gene3D" id="3.40.50.11660">
    <property type="entry name" value="Glycosyl transferase family 10, C-terminal domain"/>
    <property type="match status" value="1"/>
</dbReference>
<evidence type="ECO:0000313" key="14">
    <source>
        <dbReference type="EMBL" id="EDO46847.1"/>
    </source>
</evidence>
<comment type="similarity">
    <text evidence="3 11">Belongs to the glycosyltransferase 10 family.</text>
</comment>
<evidence type="ECO:0000256" key="6">
    <source>
        <dbReference type="ARBA" id="ARBA00022692"/>
    </source>
</evidence>
<evidence type="ECO:0000256" key="1">
    <source>
        <dbReference type="ARBA" id="ARBA00004167"/>
    </source>
</evidence>
<keyword evidence="11" id="KW-0333">Golgi apparatus</keyword>
<dbReference type="EMBL" id="DS469524">
    <property type="protein sequence ID" value="EDO46847.1"/>
    <property type="molecule type" value="Genomic_DNA"/>
</dbReference>
<keyword evidence="9" id="KW-0472">Membrane</keyword>
<feature type="domain" description="Fucosyltransferase C-terminal" evidence="12">
    <location>
        <begin position="119"/>
        <end position="275"/>
    </location>
</feature>
<dbReference type="UniPathway" id="UPA00378"/>
<evidence type="ECO:0000256" key="11">
    <source>
        <dbReference type="RuleBase" id="RU003832"/>
    </source>
</evidence>
<evidence type="ECO:0000256" key="7">
    <source>
        <dbReference type="ARBA" id="ARBA00022968"/>
    </source>
</evidence>
<evidence type="ECO:0000256" key="9">
    <source>
        <dbReference type="ARBA" id="ARBA00023136"/>
    </source>
</evidence>
<dbReference type="FunFam" id="3.40.50.11660:FF:000006">
    <property type="entry name" value="Alpha-(1,3)-fucosyltransferase C"/>
    <property type="match status" value="1"/>
</dbReference>
<name>A7RP41_NEMVE</name>
<dbReference type="PANTHER" id="PTHR11929">
    <property type="entry name" value="ALPHA- 1,3 -FUCOSYLTRANSFERASE"/>
    <property type="match status" value="1"/>
</dbReference>
<keyword evidence="6 11" id="KW-0812">Transmembrane</keyword>
<dbReference type="FunCoup" id="A7RP41">
    <property type="interactions" value="19"/>
</dbReference>
<dbReference type="GO" id="GO:0046920">
    <property type="term" value="F:alpha-(1-&gt;3)-fucosyltransferase activity"/>
    <property type="evidence" value="ECO:0000318"/>
    <property type="project" value="GO_Central"/>
</dbReference>
<dbReference type="HOGENOM" id="CLU_032075_3_0_1"/>
<comment type="pathway">
    <text evidence="2">Protein modification; protein glycosylation.</text>
</comment>
<dbReference type="eggNOG" id="KOG2619">
    <property type="taxonomic scope" value="Eukaryota"/>
</dbReference>
<dbReference type="Pfam" id="PF17039">
    <property type="entry name" value="Glyco_tran_10_N"/>
    <property type="match status" value="1"/>
</dbReference>
<dbReference type="PhylomeDB" id="A7RP41"/>
<protein>
    <recommendedName>
        <fullName evidence="11">Fucosyltransferase</fullName>
        <ecNumber evidence="11">2.4.1.-</ecNumber>
    </recommendedName>
</protein>
<evidence type="ECO:0000256" key="5">
    <source>
        <dbReference type="ARBA" id="ARBA00022679"/>
    </source>
</evidence>
<keyword evidence="15" id="KW-1185">Reference proteome</keyword>
<keyword evidence="4 11" id="KW-0328">Glycosyltransferase</keyword>
<comment type="subcellular location">
    <subcellularLocation>
        <location evidence="11">Golgi apparatus</location>
        <location evidence="11">Golgi stack membrane</location>
        <topology evidence="11">Single-pass type II membrane protein</topology>
    </subcellularLocation>
    <subcellularLocation>
        <location evidence="1">Membrane</location>
        <topology evidence="1">Single-pass membrane protein</topology>
    </subcellularLocation>
</comment>
<dbReference type="AlphaFoldDB" id="A7RP41"/>
<dbReference type="InterPro" id="IPR001503">
    <property type="entry name" value="Glyco_trans_10"/>
</dbReference>
<keyword evidence="7" id="KW-0735">Signal-anchor</keyword>
<dbReference type="SUPFAM" id="SSF53756">
    <property type="entry name" value="UDP-Glycosyltransferase/glycogen phosphorylase"/>
    <property type="match status" value="1"/>
</dbReference>
<dbReference type="InterPro" id="IPR038577">
    <property type="entry name" value="GT10-like_C_sf"/>
</dbReference>
<dbReference type="OrthoDB" id="427096at2759"/>
<dbReference type="STRING" id="45351.A7RP41"/>
<feature type="non-terminal residue" evidence="14">
    <location>
        <position position="276"/>
    </location>
</feature>
<evidence type="ECO:0000313" key="15">
    <source>
        <dbReference type="Proteomes" id="UP000001593"/>
    </source>
</evidence>